<evidence type="ECO:0000313" key="1">
    <source>
        <dbReference type="EMBL" id="SVE38232.1"/>
    </source>
</evidence>
<organism evidence="1">
    <name type="scientific">marine metagenome</name>
    <dbReference type="NCBI Taxonomy" id="408172"/>
    <lineage>
        <taxon>unclassified sequences</taxon>
        <taxon>metagenomes</taxon>
        <taxon>ecological metagenomes</taxon>
    </lineage>
</organism>
<protein>
    <submittedName>
        <fullName evidence="1">Uncharacterized protein</fullName>
    </submittedName>
</protein>
<accession>A0A383D192</accession>
<name>A0A383D192_9ZZZZ</name>
<dbReference type="EMBL" id="UINC01213456">
    <property type="protein sequence ID" value="SVE38232.1"/>
    <property type="molecule type" value="Genomic_DNA"/>
</dbReference>
<gene>
    <name evidence="1" type="ORF">METZ01_LOCUS491086</name>
</gene>
<reference evidence="1" key="1">
    <citation type="submission" date="2018-05" db="EMBL/GenBank/DDBJ databases">
        <authorList>
            <person name="Lanie J.A."/>
            <person name="Ng W.-L."/>
            <person name="Kazmierczak K.M."/>
            <person name="Andrzejewski T.M."/>
            <person name="Davidsen T.M."/>
            <person name="Wayne K.J."/>
            <person name="Tettelin H."/>
            <person name="Glass J.I."/>
            <person name="Rusch D."/>
            <person name="Podicherti R."/>
            <person name="Tsui H.-C.T."/>
            <person name="Winkler M.E."/>
        </authorList>
    </citation>
    <scope>NUCLEOTIDE SEQUENCE</scope>
</reference>
<proteinExistence type="predicted"/>
<sequence>MQSLFISLFFLIRDGVLKKNTVMWMELGYVNTMKKLLLILAFIVTGTSIAEQNRPELQPTVCEPNSFQFCDDNSTHPYCVRFYGNYYEYYGGVVQTPYNSNEKTTTLLHLKSTN</sequence>
<dbReference type="AlphaFoldDB" id="A0A383D192"/>